<evidence type="ECO:0000313" key="2">
    <source>
        <dbReference type="Proteomes" id="UP000226031"/>
    </source>
</evidence>
<accession>A0A2B7ZRG9</accession>
<protein>
    <submittedName>
        <fullName evidence="1">Uncharacterized protein</fullName>
    </submittedName>
</protein>
<comment type="caution">
    <text evidence="1">The sequence shown here is derived from an EMBL/GenBank/DDBJ whole genome shotgun (WGS) entry which is preliminary data.</text>
</comment>
<name>A0A2B7ZRG9_9EURO</name>
<dbReference type="Proteomes" id="UP000226031">
    <property type="component" value="Unassembled WGS sequence"/>
</dbReference>
<dbReference type="AlphaFoldDB" id="A0A2B7ZRG9"/>
<evidence type="ECO:0000313" key="1">
    <source>
        <dbReference type="EMBL" id="PGH35910.1"/>
    </source>
</evidence>
<dbReference type="EMBL" id="PDND01000014">
    <property type="protein sequence ID" value="PGH35910.1"/>
    <property type="molecule type" value="Genomic_DNA"/>
</dbReference>
<organism evidence="1 2">
    <name type="scientific">[Emmonsia] crescens</name>
    <dbReference type="NCBI Taxonomy" id="73230"/>
    <lineage>
        <taxon>Eukaryota</taxon>
        <taxon>Fungi</taxon>
        <taxon>Dikarya</taxon>
        <taxon>Ascomycota</taxon>
        <taxon>Pezizomycotina</taxon>
        <taxon>Eurotiomycetes</taxon>
        <taxon>Eurotiomycetidae</taxon>
        <taxon>Onygenales</taxon>
        <taxon>Ajellomycetaceae</taxon>
        <taxon>Emergomyces</taxon>
    </lineage>
</organism>
<reference evidence="1 2" key="1">
    <citation type="submission" date="2017-10" db="EMBL/GenBank/DDBJ databases">
        <title>Comparative genomics in systemic dimorphic fungi from Ajellomycetaceae.</title>
        <authorList>
            <person name="Munoz J.F."/>
            <person name="Mcewen J.G."/>
            <person name="Clay O.K."/>
            <person name="Cuomo C.A."/>
        </authorList>
    </citation>
    <scope>NUCLEOTIDE SEQUENCE [LARGE SCALE GENOMIC DNA]</scope>
    <source>
        <strain evidence="1 2">UAMH4076</strain>
    </source>
</reference>
<proteinExistence type="predicted"/>
<gene>
    <name evidence="1" type="ORF">GX50_01235</name>
</gene>
<sequence length="157" mass="16802">MANVLVSGKTSEATVAASISHFWASRDSVDDTGADLKRAVEKIYLSRMPSELTPSAIMKYFTVERMAKNETTGPGLFFKYWRLDVTYPRIAACKPVLSNVVQLSGQPVSCGKGQAFKVTRTVTLIDTCTNSVGWKIGGSVGTDIGIGEGFAVKVSGT</sequence>
<keyword evidence="2" id="KW-1185">Reference proteome</keyword>